<dbReference type="InterPro" id="IPR027417">
    <property type="entry name" value="P-loop_NTPase"/>
</dbReference>
<sequence length="213" mass="23217">MTAILPPEALARAFALARSGPRRLLGLAGPPGAGKSTACAALLQALGPLAAAVPMDGFHLAQSALQRLGRAQRKGAPDTFDSAGYMALLRRLRAPVADETVYAPEFRRAIEEPIAGAIAIAPGVPLVITEGNYLLMEEQDAPGTHWHAVRALLDEVWYVDMDDRLRIERLTRRHELHGRSPQAARDWVAQVDEPNARRIAATRGRADWVLRWG</sequence>
<dbReference type="GO" id="GO:0016301">
    <property type="term" value="F:kinase activity"/>
    <property type="evidence" value="ECO:0007669"/>
    <property type="project" value="UniProtKB-KW"/>
</dbReference>
<dbReference type="KEGG" id="dla:I6G47_20750"/>
<dbReference type="AlphaFoldDB" id="A0A7T2YQA5"/>
<keyword evidence="1" id="KW-0808">Transferase</keyword>
<organism evidence="1 2">
    <name type="scientific">Delftia lacustris</name>
    <dbReference type="NCBI Taxonomy" id="558537"/>
    <lineage>
        <taxon>Bacteria</taxon>
        <taxon>Pseudomonadati</taxon>
        <taxon>Pseudomonadota</taxon>
        <taxon>Betaproteobacteria</taxon>
        <taxon>Burkholderiales</taxon>
        <taxon>Comamonadaceae</taxon>
        <taxon>Delftia</taxon>
    </lineage>
</organism>
<evidence type="ECO:0000313" key="2">
    <source>
        <dbReference type="Proteomes" id="UP000595064"/>
    </source>
</evidence>
<dbReference type="SUPFAM" id="SSF52540">
    <property type="entry name" value="P-loop containing nucleoside triphosphate hydrolases"/>
    <property type="match status" value="1"/>
</dbReference>
<dbReference type="RefSeq" id="WP_016453996.1">
    <property type="nucleotide sequence ID" value="NZ_CP065748.1"/>
</dbReference>
<gene>
    <name evidence="1" type="ORF">I6G47_20750</name>
</gene>
<dbReference type="NCBIfam" id="NF006743">
    <property type="entry name" value="PRK09270.1-2"/>
    <property type="match status" value="1"/>
</dbReference>
<name>A0A7T2YQA5_9BURK</name>
<accession>A0A7T2YQA5</accession>
<dbReference type="Proteomes" id="UP000595064">
    <property type="component" value="Chromosome"/>
</dbReference>
<reference evidence="1 2" key="1">
    <citation type="submission" date="2020-12" db="EMBL/GenBank/DDBJ databases">
        <title>FDA dAtabase for Regulatory Grade micrObial Sequences (FDA-ARGOS): Supporting development and validation of Infectious Disease Dx tests.</title>
        <authorList>
            <person name="Sproer C."/>
            <person name="Gronow S."/>
            <person name="Severitt S."/>
            <person name="Schroder I."/>
            <person name="Tallon L."/>
            <person name="Sadzewicz L."/>
            <person name="Zhao X."/>
            <person name="Boylan J."/>
            <person name="Ott S."/>
            <person name="Bowen H."/>
            <person name="Vavikolanu K."/>
            <person name="Mehta A."/>
            <person name="Aluvathingal J."/>
            <person name="Nadendla S."/>
            <person name="Lowell S."/>
            <person name="Myers T."/>
            <person name="Yan Y."/>
            <person name="Sichtig H."/>
        </authorList>
    </citation>
    <scope>NUCLEOTIDE SEQUENCE [LARGE SCALE GENOMIC DNA]</scope>
    <source>
        <strain evidence="1 2">FDAARGOS_890</strain>
    </source>
</reference>
<evidence type="ECO:0000313" key="1">
    <source>
        <dbReference type="EMBL" id="QPS79443.1"/>
    </source>
</evidence>
<keyword evidence="1" id="KW-0418">Kinase</keyword>
<dbReference type="Gene3D" id="3.40.50.300">
    <property type="entry name" value="P-loop containing nucleotide triphosphate hydrolases"/>
    <property type="match status" value="1"/>
</dbReference>
<protein>
    <submittedName>
        <fullName evidence="1">Nucleoside/nucleotide kinase family protein</fullName>
    </submittedName>
</protein>
<keyword evidence="2" id="KW-1185">Reference proteome</keyword>
<proteinExistence type="predicted"/>
<dbReference type="EMBL" id="CP065748">
    <property type="protein sequence ID" value="QPS79443.1"/>
    <property type="molecule type" value="Genomic_DNA"/>
</dbReference>
<dbReference type="PANTHER" id="PTHR10285">
    <property type="entry name" value="URIDINE KINASE"/>
    <property type="match status" value="1"/>
</dbReference>